<accession>A0AAN6SN75</accession>
<gene>
    <name evidence="7" type="ORF">C8A01DRAFT_40065</name>
</gene>
<name>A0AAN6SN75_9PEZI</name>
<evidence type="ECO:0000256" key="2">
    <source>
        <dbReference type="ARBA" id="ARBA00022630"/>
    </source>
</evidence>
<dbReference type="PRINTS" id="PR00420">
    <property type="entry name" value="RNGMNOXGNASE"/>
</dbReference>
<proteinExistence type="predicted"/>
<protein>
    <recommendedName>
        <fullName evidence="6">FAD-binding domain-containing protein</fullName>
    </recommendedName>
</protein>
<dbReference type="PANTHER" id="PTHR47178">
    <property type="entry name" value="MONOOXYGENASE, FAD-BINDING"/>
    <property type="match status" value="1"/>
</dbReference>
<keyword evidence="2" id="KW-0285">Flavoprotein</keyword>
<dbReference type="Pfam" id="PF01494">
    <property type="entry name" value="FAD_binding_3"/>
    <property type="match status" value="2"/>
</dbReference>
<dbReference type="PANTHER" id="PTHR47178:SF3">
    <property type="entry name" value="FAD-BINDING DOMAIN-CONTAINING PROTEIN"/>
    <property type="match status" value="1"/>
</dbReference>
<keyword evidence="5" id="KW-0503">Monooxygenase</keyword>
<dbReference type="SUPFAM" id="SSF51905">
    <property type="entry name" value="FAD/NAD(P)-binding domain"/>
    <property type="match status" value="1"/>
</dbReference>
<dbReference type="Gene3D" id="3.50.50.60">
    <property type="entry name" value="FAD/NAD(P)-binding domain"/>
    <property type="match status" value="1"/>
</dbReference>
<dbReference type="InterPro" id="IPR002938">
    <property type="entry name" value="FAD-bd"/>
</dbReference>
<feature type="domain" description="FAD-binding" evidence="6">
    <location>
        <begin position="123"/>
        <end position="355"/>
    </location>
</feature>
<dbReference type="EMBL" id="MU854528">
    <property type="protein sequence ID" value="KAK4033463.1"/>
    <property type="molecule type" value="Genomic_DNA"/>
</dbReference>
<evidence type="ECO:0000313" key="8">
    <source>
        <dbReference type="Proteomes" id="UP001303115"/>
    </source>
</evidence>
<organism evidence="7 8">
    <name type="scientific">Parachaetomium inaequale</name>
    <dbReference type="NCBI Taxonomy" id="2588326"/>
    <lineage>
        <taxon>Eukaryota</taxon>
        <taxon>Fungi</taxon>
        <taxon>Dikarya</taxon>
        <taxon>Ascomycota</taxon>
        <taxon>Pezizomycotina</taxon>
        <taxon>Sordariomycetes</taxon>
        <taxon>Sordariomycetidae</taxon>
        <taxon>Sordariales</taxon>
        <taxon>Chaetomiaceae</taxon>
        <taxon>Parachaetomium</taxon>
    </lineage>
</organism>
<sequence>MGSMGAPDALKVLVVGAGSAGLLLAQVFKKAGINATVFERDESPTARPRDWNFGIYWAQSRVEECLTPELNALIDTTQSDPSYRRYEESTLPIHNGVTGEVLKELPAPDAIRLRRRAWLNLIRAGVDVRYGKKLQTITTTEQGVTVAFEDGTVESGALLIGADGARSATRNWLFQSSPEDAELRKIPISSFVAITKVNRDTALALRKVHPLYCMTLDPNGLMTWLSLHDASSEDPADWTFMIILTWNYDEKDDHASLAKDNDLLMEKARAHADTLAYPFSAVVRDIPQGTKAWYCSQMTYWPTKPWDNRGGRVTLAGDAAHAMTFHRGQGLGNAITDVAELQTHLRAMKAQTREELAMAVAKYEREVWQRGLNAVVQNRENSLALHNWEKLKQSPLFVVGVHRDPLRQGDEK</sequence>
<reference evidence="8" key="1">
    <citation type="journal article" date="2023" name="Mol. Phylogenet. Evol.">
        <title>Genome-scale phylogeny and comparative genomics of the fungal order Sordariales.</title>
        <authorList>
            <person name="Hensen N."/>
            <person name="Bonometti L."/>
            <person name="Westerberg I."/>
            <person name="Brannstrom I.O."/>
            <person name="Guillou S."/>
            <person name="Cros-Aarteil S."/>
            <person name="Calhoun S."/>
            <person name="Haridas S."/>
            <person name="Kuo A."/>
            <person name="Mondo S."/>
            <person name="Pangilinan J."/>
            <person name="Riley R."/>
            <person name="LaButti K."/>
            <person name="Andreopoulos B."/>
            <person name="Lipzen A."/>
            <person name="Chen C."/>
            <person name="Yan M."/>
            <person name="Daum C."/>
            <person name="Ng V."/>
            <person name="Clum A."/>
            <person name="Steindorff A."/>
            <person name="Ohm R.A."/>
            <person name="Martin F."/>
            <person name="Silar P."/>
            <person name="Natvig D.O."/>
            <person name="Lalanne C."/>
            <person name="Gautier V."/>
            <person name="Ament-Velasquez S.L."/>
            <person name="Kruys A."/>
            <person name="Hutchinson M.I."/>
            <person name="Powell A.J."/>
            <person name="Barry K."/>
            <person name="Miller A.N."/>
            <person name="Grigoriev I.V."/>
            <person name="Debuchy R."/>
            <person name="Gladieux P."/>
            <person name="Hiltunen Thoren M."/>
            <person name="Johannesson H."/>
        </authorList>
    </citation>
    <scope>NUCLEOTIDE SEQUENCE [LARGE SCALE GENOMIC DNA]</scope>
    <source>
        <strain evidence="8">CBS 284.82</strain>
    </source>
</reference>
<keyword evidence="3" id="KW-0274">FAD</keyword>
<evidence type="ECO:0000256" key="1">
    <source>
        <dbReference type="ARBA" id="ARBA00001974"/>
    </source>
</evidence>
<comment type="cofactor">
    <cofactor evidence="1">
        <name>FAD</name>
        <dbReference type="ChEBI" id="CHEBI:57692"/>
    </cofactor>
</comment>
<comment type="caution">
    <text evidence="7">The sequence shown here is derived from an EMBL/GenBank/DDBJ whole genome shotgun (WGS) entry which is preliminary data.</text>
</comment>
<dbReference type="GO" id="GO:0071949">
    <property type="term" value="F:FAD binding"/>
    <property type="evidence" value="ECO:0007669"/>
    <property type="project" value="InterPro"/>
</dbReference>
<dbReference type="AlphaFoldDB" id="A0AAN6SN75"/>
<evidence type="ECO:0000256" key="5">
    <source>
        <dbReference type="ARBA" id="ARBA00023033"/>
    </source>
</evidence>
<dbReference type="GO" id="GO:0004497">
    <property type="term" value="F:monooxygenase activity"/>
    <property type="evidence" value="ECO:0007669"/>
    <property type="project" value="UniProtKB-KW"/>
</dbReference>
<dbReference type="InterPro" id="IPR036188">
    <property type="entry name" value="FAD/NAD-bd_sf"/>
</dbReference>
<keyword evidence="4" id="KW-0560">Oxidoreductase</keyword>
<dbReference type="Proteomes" id="UP001303115">
    <property type="component" value="Unassembled WGS sequence"/>
</dbReference>
<feature type="domain" description="FAD-binding" evidence="6">
    <location>
        <begin position="11"/>
        <end position="49"/>
    </location>
</feature>
<evidence type="ECO:0000259" key="6">
    <source>
        <dbReference type="Pfam" id="PF01494"/>
    </source>
</evidence>
<evidence type="ECO:0000313" key="7">
    <source>
        <dbReference type="EMBL" id="KAK4033463.1"/>
    </source>
</evidence>
<evidence type="ECO:0000256" key="4">
    <source>
        <dbReference type="ARBA" id="ARBA00023002"/>
    </source>
</evidence>
<evidence type="ECO:0000256" key="3">
    <source>
        <dbReference type="ARBA" id="ARBA00022827"/>
    </source>
</evidence>
<keyword evidence="8" id="KW-1185">Reference proteome</keyword>